<proteinExistence type="predicted"/>
<evidence type="ECO:0000313" key="2">
    <source>
        <dbReference type="Proteomes" id="UP000652761"/>
    </source>
</evidence>
<gene>
    <name evidence="1" type="ORF">Taro_021278</name>
</gene>
<dbReference type="EMBL" id="NMUH01001083">
    <property type="protein sequence ID" value="MQL88718.1"/>
    <property type="molecule type" value="Genomic_DNA"/>
</dbReference>
<dbReference type="Proteomes" id="UP000652761">
    <property type="component" value="Unassembled WGS sequence"/>
</dbReference>
<reference evidence="1" key="1">
    <citation type="submission" date="2017-07" db="EMBL/GenBank/DDBJ databases">
        <title>Taro Niue Genome Assembly and Annotation.</title>
        <authorList>
            <person name="Atibalentja N."/>
            <person name="Keating K."/>
            <person name="Fields C.J."/>
        </authorList>
    </citation>
    <scope>NUCLEOTIDE SEQUENCE</scope>
    <source>
        <strain evidence="1">Niue_2</strain>
        <tissue evidence="1">Leaf</tissue>
    </source>
</reference>
<accession>A0A843UYK0</accession>
<dbReference type="AlphaFoldDB" id="A0A843UYK0"/>
<organism evidence="1 2">
    <name type="scientific">Colocasia esculenta</name>
    <name type="common">Wild taro</name>
    <name type="synonym">Arum esculentum</name>
    <dbReference type="NCBI Taxonomy" id="4460"/>
    <lineage>
        <taxon>Eukaryota</taxon>
        <taxon>Viridiplantae</taxon>
        <taxon>Streptophyta</taxon>
        <taxon>Embryophyta</taxon>
        <taxon>Tracheophyta</taxon>
        <taxon>Spermatophyta</taxon>
        <taxon>Magnoliopsida</taxon>
        <taxon>Liliopsida</taxon>
        <taxon>Araceae</taxon>
        <taxon>Aroideae</taxon>
        <taxon>Colocasieae</taxon>
        <taxon>Colocasia</taxon>
    </lineage>
</organism>
<comment type="caution">
    <text evidence="1">The sequence shown here is derived from an EMBL/GenBank/DDBJ whole genome shotgun (WGS) entry which is preliminary data.</text>
</comment>
<keyword evidence="2" id="KW-1185">Reference proteome</keyword>
<sequence>MQSKNIDYTRNYPCSDLLSTGVLCPVPEQQLRLSLPKGTVPLMNLYTPSHNWSSLHNSKRTYTTLDTTRSSFYSKGTHTLKSM</sequence>
<name>A0A843UYK0_COLES</name>
<protein>
    <submittedName>
        <fullName evidence="1">Uncharacterized protein</fullName>
    </submittedName>
</protein>
<evidence type="ECO:0000313" key="1">
    <source>
        <dbReference type="EMBL" id="MQL88718.1"/>
    </source>
</evidence>